<dbReference type="Proteomes" id="UP000235388">
    <property type="component" value="Unassembled WGS sequence"/>
</dbReference>
<accession>A0A2N5UUU9</accession>
<keyword evidence="1" id="KW-0472">Membrane</keyword>
<dbReference type="EMBL" id="PGCJ01000411">
    <property type="protein sequence ID" value="PLW29427.1"/>
    <property type="molecule type" value="Genomic_DNA"/>
</dbReference>
<feature type="transmembrane region" description="Helical" evidence="1">
    <location>
        <begin position="21"/>
        <end position="40"/>
    </location>
</feature>
<feature type="transmembrane region" description="Helical" evidence="1">
    <location>
        <begin position="107"/>
        <end position="126"/>
    </location>
</feature>
<keyword evidence="1" id="KW-0812">Transmembrane</keyword>
<gene>
    <name evidence="2" type="ORF">PCANC_24368</name>
    <name evidence="3" type="ORF">PCASD_09972</name>
</gene>
<evidence type="ECO:0000313" key="2">
    <source>
        <dbReference type="EMBL" id="PLW29427.1"/>
    </source>
</evidence>
<organism evidence="3 5">
    <name type="scientific">Puccinia coronata f. sp. avenae</name>
    <dbReference type="NCBI Taxonomy" id="200324"/>
    <lineage>
        <taxon>Eukaryota</taxon>
        <taxon>Fungi</taxon>
        <taxon>Dikarya</taxon>
        <taxon>Basidiomycota</taxon>
        <taxon>Pucciniomycotina</taxon>
        <taxon>Pucciniomycetes</taxon>
        <taxon>Pucciniales</taxon>
        <taxon>Pucciniaceae</taxon>
        <taxon>Puccinia</taxon>
    </lineage>
</organism>
<dbReference type="EMBL" id="PGCI01000088">
    <property type="protein sequence ID" value="PLW41539.1"/>
    <property type="molecule type" value="Genomic_DNA"/>
</dbReference>
<evidence type="ECO:0000313" key="4">
    <source>
        <dbReference type="Proteomes" id="UP000235388"/>
    </source>
</evidence>
<protein>
    <submittedName>
        <fullName evidence="3">Uncharacterized protein</fullName>
    </submittedName>
</protein>
<reference evidence="4 5" key="1">
    <citation type="submission" date="2017-11" db="EMBL/GenBank/DDBJ databases">
        <title>De novo assembly and phasing of dikaryotic genomes from two isolates of Puccinia coronata f. sp. avenae, the causal agent of oat crown rust.</title>
        <authorList>
            <person name="Miller M.E."/>
            <person name="Zhang Y."/>
            <person name="Omidvar V."/>
            <person name="Sperschneider J."/>
            <person name="Schwessinger B."/>
            <person name="Raley C."/>
            <person name="Palmer J.M."/>
            <person name="Garnica D."/>
            <person name="Upadhyaya N."/>
            <person name="Rathjen J."/>
            <person name="Taylor J.M."/>
            <person name="Park R.F."/>
            <person name="Dodds P.N."/>
            <person name="Hirsch C.D."/>
            <person name="Kianian S.F."/>
            <person name="Figueroa M."/>
        </authorList>
    </citation>
    <scope>NUCLEOTIDE SEQUENCE [LARGE SCALE GENOMIC DNA]</scope>
    <source>
        <strain evidence="2">12NC29</strain>
        <strain evidence="3">12SD80</strain>
    </source>
</reference>
<feature type="transmembrane region" description="Helical" evidence="1">
    <location>
        <begin position="72"/>
        <end position="95"/>
    </location>
</feature>
<name>A0A2N5UUU9_9BASI</name>
<keyword evidence="4" id="KW-1185">Reference proteome</keyword>
<proteinExistence type="predicted"/>
<dbReference type="AlphaFoldDB" id="A0A2N5UUU9"/>
<keyword evidence="1" id="KW-1133">Transmembrane helix</keyword>
<sequence length="304" mass="32641">MSTKGRPTGPKFLGCLSSSQAHTLYSVLLLAVSLLTLANLPSSASLLFEHESGEEEEEDLVNSRTVLELSIVLARILAQSALVSSVMSLAGTVLGQARLQVPLKMQALVNLFLSASGLVVLGTLYLSPNLLMSAAHELCTFAMRSDSLASLSRTPDDSYSLPSSAGHSLGGYLWPTHHLMGQTCDERASSIVPPTLILLSLCNLLHLHLLYVLFSPLSSPSINAPSSPLLPIHHDPLSSHHAARKLLTPPVLVLNQEKPHAPRTTLTHPVLVLNKDHRHHPSPATGNIATHLMLVVDQENLITL</sequence>
<dbReference type="OrthoDB" id="2507410at2759"/>
<evidence type="ECO:0000313" key="5">
    <source>
        <dbReference type="Proteomes" id="UP000235392"/>
    </source>
</evidence>
<comment type="caution">
    <text evidence="3">The sequence shown here is derived from an EMBL/GenBank/DDBJ whole genome shotgun (WGS) entry which is preliminary data.</text>
</comment>
<evidence type="ECO:0000313" key="3">
    <source>
        <dbReference type="EMBL" id="PLW41539.1"/>
    </source>
</evidence>
<dbReference type="Proteomes" id="UP000235392">
    <property type="component" value="Unassembled WGS sequence"/>
</dbReference>
<evidence type="ECO:0000256" key="1">
    <source>
        <dbReference type="SAM" id="Phobius"/>
    </source>
</evidence>